<organism evidence="2 3">
    <name type="scientific">Candidatus Eisenbergiella intestinigallinarum</name>
    <dbReference type="NCBI Taxonomy" id="2838549"/>
    <lineage>
        <taxon>Bacteria</taxon>
        <taxon>Bacillati</taxon>
        <taxon>Bacillota</taxon>
        <taxon>Clostridia</taxon>
        <taxon>Lachnospirales</taxon>
        <taxon>Lachnospiraceae</taxon>
        <taxon>Eisenbergiella</taxon>
    </lineage>
</organism>
<protein>
    <submittedName>
        <fullName evidence="2">5-bromo-4-chloroindolyl phosphate hydrolysis family protein</fullName>
    </submittedName>
</protein>
<reference evidence="2" key="1">
    <citation type="journal article" date="2021" name="PeerJ">
        <title>Extensive microbial diversity within the chicken gut microbiome revealed by metagenomics and culture.</title>
        <authorList>
            <person name="Gilroy R."/>
            <person name="Ravi A."/>
            <person name="Getino M."/>
            <person name="Pursley I."/>
            <person name="Horton D.L."/>
            <person name="Alikhan N.F."/>
            <person name="Baker D."/>
            <person name="Gharbi K."/>
            <person name="Hall N."/>
            <person name="Watson M."/>
            <person name="Adriaenssens E.M."/>
            <person name="Foster-Nyarko E."/>
            <person name="Jarju S."/>
            <person name="Secka A."/>
            <person name="Antonio M."/>
            <person name="Oren A."/>
            <person name="Chaudhuri R.R."/>
            <person name="La Ragione R."/>
            <person name="Hildebrand F."/>
            <person name="Pallen M.J."/>
        </authorList>
    </citation>
    <scope>NUCLEOTIDE SEQUENCE</scope>
    <source>
        <strain evidence="2">ChiBcec1-1630</strain>
    </source>
</reference>
<dbReference type="AlphaFoldDB" id="A0A9D2TRL7"/>
<accession>A0A9D2TRL7</accession>
<dbReference type="EMBL" id="DWVS01000072">
    <property type="protein sequence ID" value="HJC86998.1"/>
    <property type="molecule type" value="Genomic_DNA"/>
</dbReference>
<dbReference type="Proteomes" id="UP000823922">
    <property type="component" value="Unassembled WGS sequence"/>
</dbReference>
<keyword evidence="1" id="KW-0472">Membrane</keyword>
<evidence type="ECO:0000313" key="3">
    <source>
        <dbReference type="Proteomes" id="UP000823922"/>
    </source>
</evidence>
<evidence type="ECO:0000256" key="1">
    <source>
        <dbReference type="SAM" id="Phobius"/>
    </source>
</evidence>
<comment type="caution">
    <text evidence="2">The sequence shown here is derived from an EMBL/GenBank/DDBJ whole genome shotgun (WGS) entry which is preliminary data.</text>
</comment>
<keyword evidence="1" id="KW-1133">Transmembrane helix</keyword>
<gene>
    <name evidence="2" type="ORF">H9926_03160</name>
</gene>
<keyword evidence="1" id="KW-0812">Transmembrane</keyword>
<dbReference type="InterPro" id="IPR018770">
    <property type="entry name" value="ChloroindolylP_hydrolase"/>
</dbReference>
<evidence type="ECO:0000313" key="2">
    <source>
        <dbReference type="EMBL" id="HJC86998.1"/>
    </source>
</evidence>
<reference evidence="2" key="2">
    <citation type="submission" date="2021-04" db="EMBL/GenBank/DDBJ databases">
        <authorList>
            <person name="Gilroy R."/>
        </authorList>
    </citation>
    <scope>NUCLEOTIDE SEQUENCE</scope>
    <source>
        <strain evidence="2">ChiBcec1-1630</strain>
    </source>
</reference>
<proteinExistence type="predicted"/>
<feature type="transmembrane region" description="Helical" evidence="1">
    <location>
        <begin position="7"/>
        <end position="24"/>
    </location>
</feature>
<name>A0A9D2TRL7_9FIRM</name>
<dbReference type="Pfam" id="PF10112">
    <property type="entry name" value="Halogen_Hydrol"/>
    <property type="match status" value="1"/>
</dbReference>
<sequence length="203" mass="22860">MKREGIRSLLAGAAASLFFLLLFLGLGWSFPVSLLFAVLLFAAVWLITKPERKGKNAGWQPDDQEKELLRSMKEARKDFESIRRSMGRIRDGQLRQQTEEMCRAAGNVLAYLEKHPEKIPAARRFIDYYQDTASALLAKYVELESAGLTEGQTQGLTENMKRAAAALTEAFQKQLGKMVENEVTDMEADVAVLEQVMRMEGLK</sequence>
<feature type="transmembrane region" description="Helical" evidence="1">
    <location>
        <begin position="30"/>
        <end position="48"/>
    </location>
</feature>